<keyword evidence="1" id="KW-0472">Membrane</keyword>
<sequence>MEAVSNLLSAIPGPVALALMLGGFIFYALGCIRLGYGAAVKPTVLQLIEQAEKDIQGTKKGAERKAWVAQMLRAALSASKYGKFISWAITDETIGVVIQFFFDRMKAALEKQ</sequence>
<protein>
    <submittedName>
        <fullName evidence="2">Holin</fullName>
    </submittedName>
</protein>
<accession>A0A8S5P9D5</accession>
<proteinExistence type="predicted"/>
<name>A0A8S5P9D5_9CAUD</name>
<organism evidence="2">
    <name type="scientific">Siphoviridae sp. ct0Ci105</name>
    <dbReference type="NCBI Taxonomy" id="2825292"/>
    <lineage>
        <taxon>Viruses</taxon>
        <taxon>Duplodnaviria</taxon>
        <taxon>Heunggongvirae</taxon>
        <taxon>Uroviricota</taxon>
        <taxon>Caudoviricetes</taxon>
    </lineage>
</organism>
<keyword evidence="1" id="KW-1133">Transmembrane helix</keyword>
<evidence type="ECO:0000256" key="1">
    <source>
        <dbReference type="SAM" id="Phobius"/>
    </source>
</evidence>
<reference evidence="2" key="1">
    <citation type="journal article" date="2021" name="Proc. Natl. Acad. Sci. U.S.A.">
        <title>A Catalog of Tens of Thousands of Viruses from Human Metagenomes Reveals Hidden Associations with Chronic Diseases.</title>
        <authorList>
            <person name="Tisza M.J."/>
            <person name="Buck C.B."/>
        </authorList>
    </citation>
    <scope>NUCLEOTIDE SEQUENCE</scope>
    <source>
        <strain evidence="2">Ct0Ci105</strain>
    </source>
</reference>
<keyword evidence="1" id="KW-0812">Transmembrane</keyword>
<evidence type="ECO:0000313" key="2">
    <source>
        <dbReference type="EMBL" id="DAE03009.1"/>
    </source>
</evidence>
<dbReference type="EMBL" id="BK015357">
    <property type="protein sequence ID" value="DAE03009.1"/>
    <property type="molecule type" value="Genomic_DNA"/>
</dbReference>
<feature type="transmembrane region" description="Helical" evidence="1">
    <location>
        <begin position="15"/>
        <end position="36"/>
    </location>
</feature>